<protein>
    <submittedName>
        <fullName evidence="1">Uncharacterized protein</fullName>
    </submittedName>
</protein>
<evidence type="ECO:0000313" key="1">
    <source>
        <dbReference type="EMBL" id="JAH27024.1"/>
    </source>
</evidence>
<sequence>MEELDWPAQIPDLDPIKHLWINWNTDCEPDHIIQHQCPIH</sequence>
<accession>A0A0E9RD52</accession>
<dbReference type="EMBL" id="GBXM01081553">
    <property type="protein sequence ID" value="JAH27024.1"/>
    <property type="molecule type" value="Transcribed_RNA"/>
</dbReference>
<reference evidence="1" key="1">
    <citation type="submission" date="2014-11" db="EMBL/GenBank/DDBJ databases">
        <authorList>
            <person name="Amaro Gonzalez C."/>
        </authorList>
    </citation>
    <scope>NUCLEOTIDE SEQUENCE</scope>
</reference>
<organism evidence="1">
    <name type="scientific">Anguilla anguilla</name>
    <name type="common">European freshwater eel</name>
    <name type="synonym">Muraena anguilla</name>
    <dbReference type="NCBI Taxonomy" id="7936"/>
    <lineage>
        <taxon>Eukaryota</taxon>
        <taxon>Metazoa</taxon>
        <taxon>Chordata</taxon>
        <taxon>Craniata</taxon>
        <taxon>Vertebrata</taxon>
        <taxon>Euteleostomi</taxon>
        <taxon>Actinopterygii</taxon>
        <taxon>Neopterygii</taxon>
        <taxon>Teleostei</taxon>
        <taxon>Anguilliformes</taxon>
        <taxon>Anguillidae</taxon>
        <taxon>Anguilla</taxon>
    </lineage>
</organism>
<name>A0A0E9RD52_ANGAN</name>
<proteinExistence type="predicted"/>
<reference evidence="1" key="2">
    <citation type="journal article" date="2015" name="Fish Shellfish Immunol.">
        <title>Early steps in the European eel (Anguilla anguilla)-Vibrio vulnificus interaction in the gills: Role of the RtxA13 toxin.</title>
        <authorList>
            <person name="Callol A."/>
            <person name="Pajuelo D."/>
            <person name="Ebbesson L."/>
            <person name="Teles M."/>
            <person name="MacKenzie S."/>
            <person name="Amaro C."/>
        </authorList>
    </citation>
    <scope>NUCLEOTIDE SEQUENCE</scope>
</reference>
<dbReference type="AlphaFoldDB" id="A0A0E9RD52"/>